<keyword evidence="2" id="KW-1185">Reference proteome</keyword>
<evidence type="ECO:0000313" key="2">
    <source>
        <dbReference type="Proteomes" id="UP000023775"/>
    </source>
</evidence>
<proteinExistence type="predicted"/>
<sequence>MVEREYQSNHDYRDEIDRTILTFLQRRVKVDPESCLITHFHKCRNYLLEECPAIMPLWAEQGYDFIVYPQPMTAAMAATHHRFVAKKKMDKANWLSLRFKRTGGSSATNHPIN</sequence>
<evidence type="ECO:0000313" key="1">
    <source>
        <dbReference type="EMBL" id="ENY72448.1"/>
    </source>
</evidence>
<organism evidence="1 2">
    <name type="scientific">Aeromonas diversa CDC 2478-85</name>
    <dbReference type="NCBI Taxonomy" id="1268237"/>
    <lineage>
        <taxon>Bacteria</taxon>
        <taxon>Pseudomonadati</taxon>
        <taxon>Pseudomonadota</taxon>
        <taxon>Gammaproteobacteria</taxon>
        <taxon>Aeromonadales</taxon>
        <taxon>Aeromonadaceae</taxon>
        <taxon>Aeromonas</taxon>
    </lineage>
</organism>
<dbReference type="EMBL" id="APVG01000016">
    <property type="protein sequence ID" value="ENY72448.1"/>
    <property type="molecule type" value="Genomic_DNA"/>
</dbReference>
<name>N9VLE9_9GAMM</name>
<reference evidence="1 2" key="1">
    <citation type="journal article" date="2013" name="Genome Announc.">
        <title>Draft Genome Sequence of the Aeromonas diversa Type Strain.</title>
        <authorList>
            <person name="Farfan M."/>
            <person name="Spataro N."/>
            <person name="Sanglas A."/>
            <person name="Albarral V."/>
            <person name="Loren J.G."/>
            <person name="Bosch E."/>
            <person name="Fuste M.C."/>
        </authorList>
    </citation>
    <scope>NUCLEOTIDE SEQUENCE [LARGE SCALE GENOMIC DNA]</scope>
    <source>
        <strain evidence="1 2">2478-85</strain>
    </source>
</reference>
<comment type="caution">
    <text evidence="1">The sequence shown here is derived from an EMBL/GenBank/DDBJ whole genome shotgun (WGS) entry which is preliminary data.</text>
</comment>
<dbReference type="PATRIC" id="fig|1268237.3.peg.1563"/>
<dbReference type="GO" id="GO:0016755">
    <property type="term" value="F:aminoacyltransferase activity"/>
    <property type="evidence" value="ECO:0007669"/>
    <property type="project" value="InterPro"/>
</dbReference>
<gene>
    <name evidence="1" type="ORF">G114_07940</name>
</gene>
<dbReference type="AlphaFoldDB" id="N9VLE9"/>
<accession>N9VLE9</accession>
<protein>
    <submittedName>
        <fullName evidence="1">Uncharacterized protein</fullName>
    </submittedName>
</protein>
<dbReference type="InterPro" id="IPR038622">
    <property type="entry name" value="CDPS_sf"/>
</dbReference>
<dbReference type="RefSeq" id="WP_005351289.1">
    <property type="nucleotide sequence ID" value="NZ_CDCE01000017.1"/>
</dbReference>
<dbReference type="Gene3D" id="3.40.50.11710">
    <property type="entry name" value="Cyclodipeptide synthase"/>
    <property type="match status" value="1"/>
</dbReference>
<dbReference type="Proteomes" id="UP000023775">
    <property type="component" value="Unassembled WGS sequence"/>
</dbReference>